<dbReference type="EMBL" id="VLTL01000055">
    <property type="protein sequence ID" value="KAA0164582.1"/>
    <property type="molecule type" value="Genomic_DNA"/>
</dbReference>
<dbReference type="EMBL" id="VLTO01000003">
    <property type="protein sequence ID" value="KAA0177594.1"/>
    <property type="molecule type" value="Genomic_DNA"/>
</dbReference>
<evidence type="ECO:0000256" key="1">
    <source>
        <dbReference type="ARBA" id="ARBA00008045"/>
    </source>
</evidence>
<organism evidence="7 8">
    <name type="scientific">Cafeteria roenbergensis</name>
    <name type="common">Marine flagellate</name>
    <dbReference type="NCBI Taxonomy" id="33653"/>
    <lineage>
        <taxon>Eukaryota</taxon>
        <taxon>Sar</taxon>
        <taxon>Stramenopiles</taxon>
        <taxon>Bigyra</taxon>
        <taxon>Opalozoa</taxon>
        <taxon>Bicosoecida</taxon>
        <taxon>Cafeteriaceae</taxon>
        <taxon>Cafeteria</taxon>
    </lineage>
</organism>
<dbReference type="GO" id="GO:0051082">
    <property type="term" value="F:unfolded protein binding"/>
    <property type="evidence" value="ECO:0007669"/>
    <property type="project" value="InterPro"/>
</dbReference>
<dbReference type="GO" id="GO:0005737">
    <property type="term" value="C:cytoplasm"/>
    <property type="evidence" value="ECO:0007669"/>
    <property type="project" value="TreeGrafter"/>
</dbReference>
<keyword evidence="9" id="KW-1185">Reference proteome</keyword>
<dbReference type="Gene3D" id="1.10.287.370">
    <property type="match status" value="1"/>
</dbReference>
<evidence type="ECO:0000313" key="8">
    <source>
        <dbReference type="Proteomes" id="UP000322899"/>
    </source>
</evidence>
<dbReference type="Proteomes" id="UP000323011">
    <property type="component" value="Unassembled WGS sequence"/>
</dbReference>
<keyword evidence="2" id="KW-0143">Chaperone</keyword>
<dbReference type="SUPFAM" id="SSF46579">
    <property type="entry name" value="Prefoldin"/>
    <property type="match status" value="1"/>
</dbReference>
<accession>A0A5A8EK10</accession>
<protein>
    <recommendedName>
        <fullName evidence="12">Prefoldin subunit 6</fullName>
    </recommendedName>
</protein>
<dbReference type="Proteomes" id="UP000325113">
    <property type="component" value="Unassembled WGS sequence"/>
</dbReference>
<evidence type="ECO:0000313" key="10">
    <source>
        <dbReference type="Proteomes" id="UP000324907"/>
    </source>
</evidence>
<dbReference type="GO" id="GO:0016272">
    <property type="term" value="C:prefoldin complex"/>
    <property type="evidence" value="ECO:0007669"/>
    <property type="project" value="InterPro"/>
</dbReference>
<evidence type="ECO:0008006" key="12">
    <source>
        <dbReference type="Google" id="ProtNLM"/>
    </source>
</evidence>
<reference evidence="8 9" key="1">
    <citation type="submission" date="2019-07" db="EMBL/GenBank/DDBJ databases">
        <title>Genomes of Cafeteria roenbergensis.</title>
        <authorList>
            <person name="Fischer M.G."/>
            <person name="Hackl T."/>
            <person name="Roman M."/>
        </authorList>
    </citation>
    <scope>NUCLEOTIDE SEQUENCE [LARGE SCALE GENOMIC DNA]</scope>
    <source>
        <strain evidence="4 9">BVI</strain>
        <strain evidence="5 11">Cflag</strain>
        <strain evidence="7 8">E4-10P</strain>
        <strain evidence="6 10">RCC970-E3</strain>
    </source>
</reference>
<evidence type="ECO:0000256" key="3">
    <source>
        <dbReference type="SAM" id="Coils"/>
    </source>
</evidence>
<evidence type="ECO:0000256" key="2">
    <source>
        <dbReference type="ARBA" id="ARBA00023186"/>
    </source>
</evidence>
<name>A0A5A8EK10_CAFRO</name>
<evidence type="ECO:0000313" key="5">
    <source>
        <dbReference type="EMBL" id="KAA0160956.1"/>
    </source>
</evidence>
<dbReference type="EMBL" id="VLTM01000039">
    <property type="protein sequence ID" value="KAA0160956.1"/>
    <property type="molecule type" value="Genomic_DNA"/>
</dbReference>
<proteinExistence type="inferred from homology"/>
<dbReference type="GO" id="GO:0051087">
    <property type="term" value="F:protein-folding chaperone binding"/>
    <property type="evidence" value="ECO:0007669"/>
    <property type="project" value="TreeGrafter"/>
</dbReference>
<gene>
    <name evidence="7" type="ORF">FNF27_00764</name>
    <name evidence="6" type="ORF">FNF28_03824</name>
    <name evidence="4" type="ORF">FNF29_01013</name>
    <name evidence="5" type="ORF">FNF31_04028</name>
</gene>
<keyword evidence="3" id="KW-0175">Coiled coil</keyword>
<feature type="coiled-coil region" evidence="3">
    <location>
        <begin position="76"/>
        <end position="110"/>
    </location>
</feature>
<evidence type="ECO:0000313" key="9">
    <source>
        <dbReference type="Proteomes" id="UP000323011"/>
    </source>
</evidence>
<dbReference type="CDD" id="cd23161">
    <property type="entry name" value="Prefoldin_6"/>
    <property type="match status" value="1"/>
</dbReference>
<dbReference type="OMA" id="IGPTLIK"/>
<dbReference type="PANTHER" id="PTHR21431:SF0">
    <property type="entry name" value="PREFOLDIN SUBUNIT 6"/>
    <property type="match status" value="1"/>
</dbReference>
<dbReference type="InterPro" id="IPR002777">
    <property type="entry name" value="PFD_beta-like"/>
</dbReference>
<dbReference type="Proteomes" id="UP000322899">
    <property type="component" value="Unassembled WGS sequence"/>
</dbReference>
<dbReference type="OrthoDB" id="248120at2759"/>
<dbReference type="GO" id="GO:0006457">
    <property type="term" value="P:protein folding"/>
    <property type="evidence" value="ECO:0007669"/>
    <property type="project" value="InterPro"/>
</dbReference>
<dbReference type="InterPro" id="IPR009053">
    <property type="entry name" value="Prefoldin"/>
</dbReference>
<sequence>MDTAMQAMMDEYKKVRADTQSVVTNITQLQSQLNENSMVKEEIDEVKDGEPVYKLVGPVLVRQDVEEVKSLVTRRIGLIKSELAKAEARAEELRKKEDAIKDKVMAHQKATAASTAARAASGSA</sequence>
<comment type="caution">
    <text evidence="7">The sequence shown here is derived from an EMBL/GenBank/DDBJ whole genome shotgun (WGS) entry which is preliminary data.</text>
</comment>
<dbReference type="PANTHER" id="PTHR21431">
    <property type="entry name" value="PREFOLDIN SUBUNIT 6"/>
    <property type="match status" value="1"/>
</dbReference>
<evidence type="ECO:0000313" key="11">
    <source>
        <dbReference type="Proteomes" id="UP000325113"/>
    </source>
</evidence>
<comment type="similarity">
    <text evidence="1">Belongs to the prefoldin subunit beta family.</text>
</comment>
<evidence type="ECO:0000313" key="6">
    <source>
        <dbReference type="EMBL" id="KAA0164582.1"/>
    </source>
</evidence>
<dbReference type="AlphaFoldDB" id="A0A5A8EK10"/>
<evidence type="ECO:0000313" key="4">
    <source>
        <dbReference type="EMBL" id="KAA0156223.1"/>
    </source>
</evidence>
<dbReference type="Proteomes" id="UP000324907">
    <property type="component" value="Unassembled WGS sequence"/>
</dbReference>
<dbReference type="EMBL" id="VLTN01000004">
    <property type="protein sequence ID" value="KAA0156223.1"/>
    <property type="molecule type" value="Genomic_DNA"/>
</dbReference>
<evidence type="ECO:0000313" key="7">
    <source>
        <dbReference type="EMBL" id="KAA0177594.1"/>
    </source>
</evidence>
<dbReference type="Pfam" id="PF01920">
    <property type="entry name" value="Prefoldin_2"/>
    <property type="match status" value="1"/>
</dbReference>
<dbReference type="GO" id="GO:0051131">
    <property type="term" value="P:chaperone-mediated protein complex assembly"/>
    <property type="evidence" value="ECO:0007669"/>
    <property type="project" value="TreeGrafter"/>
</dbReference>